<dbReference type="AlphaFoldDB" id="A0A930G1K5"/>
<organism evidence="2 3">
    <name type="scientific">Dechloromonas agitata</name>
    <dbReference type="NCBI Taxonomy" id="73030"/>
    <lineage>
        <taxon>Bacteria</taxon>
        <taxon>Pseudomonadati</taxon>
        <taxon>Pseudomonadota</taxon>
        <taxon>Betaproteobacteria</taxon>
        <taxon>Rhodocyclales</taxon>
        <taxon>Azonexaceae</taxon>
        <taxon>Dechloromonas</taxon>
    </lineage>
</organism>
<accession>A0A930G1K5</accession>
<dbReference type="EMBL" id="JABZMI010000122">
    <property type="protein sequence ID" value="MBF1164883.1"/>
    <property type="molecule type" value="Genomic_DNA"/>
</dbReference>
<name>A0A930G1K5_9RHOO</name>
<evidence type="ECO:0000313" key="2">
    <source>
        <dbReference type="EMBL" id="MBF1164883.1"/>
    </source>
</evidence>
<reference evidence="2" key="1">
    <citation type="submission" date="2020-04" db="EMBL/GenBank/DDBJ databases">
        <title>Deep metagenomics examines the oral microbiome during advanced dental caries in children, revealing novel taxa and co-occurrences with host molecules.</title>
        <authorList>
            <person name="Baker J.L."/>
            <person name="Morton J.T."/>
            <person name="Dinis M."/>
            <person name="Alvarez R."/>
            <person name="Tran N.C."/>
            <person name="Knight R."/>
            <person name="Edlund A."/>
        </authorList>
    </citation>
    <scope>NUCLEOTIDE SEQUENCE</scope>
    <source>
        <strain evidence="2">JCVI_32_bin.24</strain>
    </source>
</reference>
<sequence length="119" mass="11650">MISLHAAYGLLGQALVCGALAALPGFGIFRARIALAATAVSLLVGIAPIMLAVFGPPSATLLGLALCHLAGRLPAGGATRPALLIVGSGCALALAAAGGLPGDLYALGYRPWPLLAALL</sequence>
<keyword evidence="1" id="KW-1133">Transmembrane helix</keyword>
<evidence type="ECO:0000256" key="1">
    <source>
        <dbReference type="SAM" id="Phobius"/>
    </source>
</evidence>
<protein>
    <submittedName>
        <fullName evidence="2">Uncharacterized protein</fullName>
    </submittedName>
</protein>
<proteinExistence type="predicted"/>
<keyword evidence="1" id="KW-0472">Membrane</keyword>
<evidence type="ECO:0000313" key="3">
    <source>
        <dbReference type="Proteomes" id="UP000718593"/>
    </source>
</evidence>
<feature type="transmembrane region" description="Helical" evidence="1">
    <location>
        <begin position="82"/>
        <end position="100"/>
    </location>
</feature>
<feature type="transmembrane region" description="Helical" evidence="1">
    <location>
        <begin position="6"/>
        <end position="26"/>
    </location>
</feature>
<feature type="non-terminal residue" evidence="2">
    <location>
        <position position="119"/>
    </location>
</feature>
<dbReference type="Proteomes" id="UP000718593">
    <property type="component" value="Unassembled WGS sequence"/>
</dbReference>
<keyword evidence="1" id="KW-0812">Transmembrane</keyword>
<comment type="caution">
    <text evidence="2">The sequence shown here is derived from an EMBL/GenBank/DDBJ whole genome shotgun (WGS) entry which is preliminary data.</text>
</comment>
<gene>
    <name evidence="2" type="ORF">HXL68_07565</name>
</gene>
<feature type="transmembrane region" description="Helical" evidence="1">
    <location>
        <begin position="33"/>
        <end position="54"/>
    </location>
</feature>